<evidence type="ECO:0000313" key="1">
    <source>
        <dbReference type="EMBL" id="CAG9801638.1"/>
    </source>
</evidence>
<gene>
    <name evidence="1" type="ORF">CHIRRI_LOCUS4560</name>
</gene>
<sequence>MVNLKFFKFIFKKLEDLINSNEFFESEILVSDLDFWEVYKDNREQILFGDVQEWQINLNIITKKLQMTPCVKIFYLEIPEVKIFLKDDEDLVGLNFVDNLEDIHDCLIKSHRYYSLYTETAKSLTVYQRKFTHIIPKNQSIQISTYLASIHSNGLKLAAQVLVDILSKIIKMCATESEIAKLNRKIQYLYENFVLYK</sequence>
<dbReference type="AlphaFoldDB" id="A0A9N9RQD7"/>
<organism evidence="1 2">
    <name type="scientific">Chironomus riparius</name>
    <dbReference type="NCBI Taxonomy" id="315576"/>
    <lineage>
        <taxon>Eukaryota</taxon>
        <taxon>Metazoa</taxon>
        <taxon>Ecdysozoa</taxon>
        <taxon>Arthropoda</taxon>
        <taxon>Hexapoda</taxon>
        <taxon>Insecta</taxon>
        <taxon>Pterygota</taxon>
        <taxon>Neoptera</taxon>
        <taxon>Endopterygota</taxon>
        <taxon>Diptera</taxon>
        <taxon>Nematocera</taxon>
        <taxon>Chironomoidea</taxon>
        <taxon>Chironomidae</taxon>
        <taxon>Chironominae</taxon>
        <taxon>Chironomus</taxon>
    </lineage>
</organism>
<protein>
    <submittedName>
        <fullName evidence="1">Uncharacterized protein</fullName>
    </submittedName>
</protein>
<dbReference type="EMBL" id="OU895878">
    <property type="protein sequence ID" value="CAG9801638.1"/>
    <property type="molecule type" value="Genomic_DNA"/>
</dbReference>
<name>A0A9N9RQD7_9DIPT</name>
<keyword evidence="2" id="KW-1185">Reference proteome</keyword>
<evidence type="ECO:0000313" key="2">
    <source>
        <dbReference type="Proteomes" id="UP001153620"/>
    </source>
</evidence>
<dbReference type="Proteomes" id="UP001153620">
    <property type="component" value="Chromosome 2"/>
</dbReference>
<reference evidence="1" key="1">
    <citation type="submission" date="2022-01" db="EMBL/GenBank/DDBJ databases">
        <authorList>
            <person name="King R."/>
        </authorList>
    </citation>
    <scope>NUCLEOTIDE SEQUENCE</scope>
</reference>
<accession>A0A9N9RQD7</accession>
<proteinExistence type="predicted"/>
<reference evidence="1" key="2">
    <citation type="submission" date="2022-10" db="EMBL/GenBank/DDBJ databases">
        <authorList>
            <consortium name="ENA_rothamsted_submissions"/>
            <consortium name="culmorum"/>
            <person name="King R."/>
        </authorList>
    </citation>
    <scope>NUCLEOTIDE SEQUENCE</scope>
</reference>